<gene>
    <name evidence="1" type="ORF">ABT58_01030</name>
</gene>
<evidence type="ECO:0000313" key="1">
    <source>
        <dbReference type="EMBL" id="KLV03132.1"/>
    </source>
</evidence>
<evidence type="ECO:0000313" key="2">
    <source>
        <dbReference type="Proteomes" id="UP000036426"/>
    </source>
</evidence>
<dbReference type="PATRIC" id="fig|754436.4.peg.217"/>
<accession>A0A0J1JLV6</accession>
<dbReference type="RefSeq" id="WP_047872477.1">
    <property type="nucleotide sequence ID" value="NZ_BMYC01000011.1"/>
</dbReference>
<sequence length="121" mass="13522">MRPLILLQIALFVGFGLVQAKTGFNETVYSPDRGVICDKKAGFCVDGYGISMAFTEMFLGKEAQDKVMAMIDEVGADNFDTQRFSFSNKVYCDTKAKQCTTDRFNTTPEPEYNEVLFAPSE</sequence>
<organism evidence="1 2">
    <name type="scientific">Photobacterium aphoticum</name>
    <dbReference type="NCBI Taxonomy" id="754436"/>
    <lineage>
        <taxon>Bacteria</taxon>
        <taxon>Pseudomonadati</taxon>
        <taxon>Pseudomonadota</taxon>
        <taxon>Gammaproteobacteria</taxon>
        <taxon>Vibrionales</taxon>
        <taxon>Vibrionaceae</taxon>
        <taxon>Photobacterium</taxon>
    </lineage>
</organism>
<dbReference type="EMBL" id="LDOV01000001">
    <property type="protein sequence ID" value="KLV03132.1"/>
    <property type="molecule type" value="Genomic_DNA"/>
</dbReference>
<comment type="caution">
    <text evidence="1">The sequence shown here is derived from an EMBL/GenBank/DDBJ whole genome shotgun (WGS) entry which is preliminary data.</text>
</comment>
<name>A0A0J1JLV6_9GAMM</name>
<keyword evidence="2" id="KW-1185">Reference proteome</keyword>
<proteinExistence type="predicted"/>
<dbReference type="AlphaFoldDB" id="A0A0J1JLV6"/>
<protein>
    <submittedName>
        <fullName evidence="1">Uncharacterized protein</fullName>
    </submittedName>
</protein>
<dbReference type="OrthoDB" id="5815745at2"/>
<dbReference type="Pfam" id="PF05666">
    <property type="entry name" value="YcgJ"/>
    <property type="match status" value="1"/>
</dbReference>
<reference evidence="1 2" key="1">
    <citation type="submission" date="2015-05" db="EMBL/GenBank/DDBJ databases">
        <title>Photobacterium galathea sp. nov.</title>
        <authorList>
            <person name="Machado H."/>
            <person name="Gram L."/>
        </authorList>
    </citation>
    <scope>NUCLEOTIDE SEQUENCE [LARGE SCALE GENOMIC DNA]</scope>
    <source>
        <strain evidence="1 2">DSM 25995</strain>
    </source>
</reference>
<dbReference type="Proteomes" id="UP000036426">
    <property type="component" value="Unassembled WGS sequence"/>
</dbReference>
<dbReference type="InterPro" id="IPR008617">
    <property type="entry name" value="Uncharacterised_YcgJ"/>
</dbReference>